<reference evidence="2 3" key="1">
    <citation type="submission" date="2018-05" db="EMBL/GenBank/DDBJ databases">
        <title>Genome of Sphingosinicella humi QZX222.</title>
        <authorList>
            <person name="Qiao Z."/>
            <person name="Wang G."/>
        </authorList>
    </citation>
    <scope>NUCLEOTIDE SEQUENCE [LARGE SCALE GENOMIC DNA]</scope>
    <source>
        <strain evidence="2 3">QZX222</strain>
    </source>
</reference>
<dbReference type="PANTHER" id="PTHR43135:SF3">
    <property type="entry name" value="ALPHA-D-RIBOSE 1-METHYLPHOSPHONATE 5-TRIPHOSPHATE DIPHOSPHATASE"/>
    <property type="match status" value="1"/>
</dbReference>
<evidence type="ECO:0000313" key="2">
    <source>
        <dbReference type="EMBL" id="PWG02760.1"/>
    </source>
</evidence>
<dbReference type="InterPro" id="IPR011059">
    <property type="entry name" value="Metal-dep_hydrolase_composite"/>
</dbReference>
<keyword evidence="2" id="KW-0378">Hydrolase</keyword>
<dbReference type="PANTHER" id="PTHR43135">
    <property type="entry name" value="ALPHA-D-RIBOSE 1-METHYLPHOSPHONATE 5-TRIPHOSPHATE DIPHOSPHATASE"/>
    <property type="match status" value="1"/>
</dbReference>
<protein>
    <submittedName>
        <fullName evidence="2">Amidohydrolase</fullName>
    </submittedName>
</protein>
<accession>A0A2U2J349</accession>
<keyword evidence="1" id="KW-0732">Signal</keyword>
<evidence type="ECO:0000313" key="3">
    <source>
        <dbReference type="Proteomes" id="UP000245916"/>
    </source>
</evidence>
<dbReference type="InterPro" id="IPR051781">
    <property type="entry name" value="Metallo-dep_Hydrolase"/>
</dbReference>
<name>A0A2U2J349_9SPHN</name>
<dbReference type="RefSeq" id="WP_109270899.1">
    <property type="nucleotide sequence ID" value="NZ_QFFF01000001.1"/>
</dbReference>
<dbReference type="Gene3D" id="1.20.58.520">
    <property type="entry name" value="Amidohydrolase"/>
    <property type="match status" value="1"/>
</dbReference>
<comment type="caution">
    <text evidence="2">The sequence shown here is derived from an EMBL/GenBank/DDBJ whole genome shotgun (WGS) entry which is preliminary data.</text>
</comment>
<dbReference type="Gene3D" id="3.40.50.10910">
    <property type="entry name" value="Amidohydrolase"/>
    <property type="match status" value="1"/>
</dbReference>
<dbReference type="AlphaFoldDB" id="A0A2U2J349"/>
<dbReference type="EMBL" id="QFFF01000001">
    <property type="protein sequence ID" value="PWG02760.1"/>
    <property type="molecule type" value="Genomic_DNA"/>
</dbReference>
<keyword evidence="3" id="KW-1185">Reference proteome</keyword>
<feature type="signal peptide" evidence="1">
    <location>
        <begin position="1"/>
        <end position="23"/>
    </location>
</feature>
<dbReference type="SUPFAM" id="SSF51338">
    <property type="entry name" value="Composite domain of metallo-dependent hydrolases"/>
    <property type="match status" value="1"/>
</dbReference>
<feature type="chain" id="PRO_5015570176" evidence="1">
    <location>
        <begin position="24"/>
        <end position="535"/>
    </location>
</feature>
<dbReference type="Proteomes" id="UP000245916">
    <property type="component" value="Unassembled WGS sequence"/>
</dbReference>
<dbReference type="Gene3D" id="3.20.20.140">
    <property type="entry name" value="Metal-dependent hydrolases"/>
    <property type="match status" value="1"/>
</dbReference>
<dbReference type="GO" id="GO:0016810">
    <property type="term" value="F:hydrolase activity, acting on carbon-nitrogen (but not peptide) bonds"/>
    <property type="evidence" value="ECO:0007669"/>
    <property type="project" value="InterPro"/>
</dbReference>
<evidence type="ECO:0000256" key="1">
    <source>
        <dbReference type="SAM" id="SignalP"/>
    </source>
</evidence>
<organism evidence="2 3">
    <name type="scientific">Allosphingosinicella humi</name>
    <dbReference type="NCBI Taxonomy" id="2068657"/>
    <lineage>
        <taxon>Bacteria</taxon>
        <taxon>Pseudomonadati</taxon>
        <taxon>Pseudomonadota</taxon>
        <taxon>Alphaproteobacteria</taxon>
        <taxon>Sphingomonadales</taxon>
        <taxon>Sphingomonadaceae</taxon>
        <taxon>Allosphingosinicella</taxon>
    </lineage>
</organism>
<sequence length="535" mass="58365">MRELKLAAAAALAALLMAPAAGAAEPEAAMQPVPARGADEGMGPFGTLVIRGATLIDGSGAPAMGPVDIVIKGNRIAEIRGAGTPGLPLESNREPRDFDQEIDATGMYVLPGFIDTHGHNGDPVKAPQPSYGYKLWLAHGVTTVRGVPIQDGPTALADKKRSADNSIVAPRIFAYIVPGSEWDGGTVDTPEKVRAWVRWAAKQGYDGVKFFNSNSPAVTAAAIDEAEKQGLGTIAHLGQGGVAQVNARVAGEMGLDTVTHFYGHFESLLKDGRLPKYPSDYNMFNEQDRFYEIANLAGQIVEPGSPEWQAYLQAQLENGVIFNPTLNIYSAGRDLMRARNADWHEKYTLPSLYEFYQPSRINHGSYWYDWTTEKEVAWRRFYGPYMRLMNDYKNMGGIVTVGSDPGYIYQSWGFPYIQELEMLQEAGFTPLEAIVAATKNGAFELYRPKGAEAPIGMVKEGMLADLVIVPENPLHNFKTLYGTGFERLDENGQVERIGGVRWTIKDGIVYDAHKLLADVAAMVEAQKATGPSSLN</sequence>
<dbReference type="Gene3D" id="2.30.40.10">
    <property type="entry name" value="Urease, subunit C, domain 1"/>
    <property type="match status" value="2"/>
</dbReference>
<dbReference type="SUPFAM" id="SSF51556">
    <property type="entry name" value="Metallo-dependent hydrolases"/>
    <property type="match status" value="1"/>
</dbReference>
<dbReference type="OrthoDB" id="9766983at2"/>
<proteinExistence type="predicted"/>
<dbReference type="InterPro" id="IPR032466">
    <property type="entry name" value="Metal_Hydrolase"/>
</dbReference>
<gene>
    <name evidence="2" type="ORF">DF286_07700</name>
</gene>
<dbReference type="Gene3D" id="3.30.110.90">
    <property type="entry name" value="Amidohydrolase"/>
    <property type="match status" value="1"/>
</dbReference>